<feature type="region of interest" description="Disordered" evidence="1">
    <location>
        <begin position="64"/>
        <end position="85"/>
    </location>
</feature>
<evidence type="ECO:0000313" key="2">
    <source>
        <dbReference type="EMBL" id="MEU7296214.1"/>
    </source>
</evidence>
<name>A0ABV3D174_STREX</name>
<proteinExistence type="predicted"/>
<organism evidence="2 3">
    <name type="scientific">Streptomyces exfoliatus</name>
    <name type="common">Streptomyces hydrogenans</name>
    <dbReference type="NCBI Taxonomy" id="1905"/>
    <lineage>
        <taxon>Bacteria</taxon>
        <taxon>Bacillati</taxon>
        <taxon>Actinomycetota</taxon>
        <taxon>Actinomycetes</taxon>
        <taxon>Kitasatosporales</taxon>
        <taxon>Streptomycetaceae</taxon>
        <taxon>Streptomyces</taxon>
    </lineage>
</organism>
<dbReference type="Proteomes" id="UP001551210">
    <property type="component" value="Unassembled WGS sequence"/>
</dbReference>
<gene>
    <name evidence="2" type="ORF">AB0A76_23880</name>
</gene>
<dbReference type="RefSeq" id="WP_359211818.1">
    <property type="nucleotide sequence ID" value="NZ_JBEZAM010000038.1"/>
</dbReference>
<accession>A0ABV3D174</accession>
<evidence type="ECO:0000256" key="1">
    <source>
        <dbReference type="SAM" id="MobiDB-lite"/>
    </source>
</evidence>
<sequence>MIALTLQAPQAAERGRAPRLRHELRAIHALVHRDLLRLDCQRSHTALVLLQPAVYLFALGGGSPPSSPPPHWAPATRRTSSPACS</sequence>
<dbReference type="EMBL" id="JBEZAM010000038">
    <property type="protein sequence ID" value="MEU7296214.1"/>
    <property type="molecule type" value="Genomic_DNA"/>
</dbReference>
<keyword evidence="3" id="KW-1185">Reference proteome</keyword>
<evidence type="ECO:0000313" key="3">
    <source>
        <dbReference type="Proteomes" id="UP001551210"/>
    </source>
</evidence>
<comment type="caution">
    <text evidence="2">The sequence shown here is derived from an EMBL/GenBank/DDBJ whole genome shotgun (WGS) entry which is preliminary data.</text>
</comment>
<reference evidence="2 3" key="1">
    <citation type="submission" date="2024-06" db="EMBL/GenBank/DDBJ databases">
        <title>The Natural Products Discovery Center: Release of the First 8490 Sequenced Strains for Exploring Actinobacteria Biosynthetic Diversity.</title>
        <authorList>
            <person name="Kalkreuter E."/>
            <person name="Kautsar S.A."/>
            <person name="Yang D."/>
            <person name="Bader C.D."/>
            <person name="Teijaro C.N."/>
            <person name="Fluegel L."/>
            <person name="Davis C.M."/>
            <person name="Simpson J.R."/>
            <person name="Lauterbach L."/>
            <person name="Steele A.D."/>
            <person name="Gui C."/>
            <person name="Meng S."/>
            <person name="Li G."/>
            <person name="Viehrig K."/>
            <person name="Ye F."/>
            <person name="Su P."/>
            <person name="Kiefer A.F."/>
            <person name="Nichols A."/>
            <person name="Cepeda A.J."/>
            <person name="Yan W."/>
            <person name="Fan B."/>
            <person name="Jiang Y."/>
            <person name="Adhikari A."/>
            <person name="Zheng C.-J."/>
            <person name="Schuster L."/>
            <person name="Cowan T.M."/>
            <person name="Smanski M.J."/>
            <person name="Chevrette M.G."/>
            <person name="De Carvalho L.P.S."/>
            <person name="Shen B."/>
        </authorList>
    </citation>
    <scope>NUCLEOTIDE SEQUENCE [LARGE SCALE GENOMIC DNA]</scope>
    <source>
        <strain evidence="2 3">NPDC045705</strain>
    </source>
</reference>
<protein>
    <submittedName>
        <fullName evidence="2">Uncharacterized protein</fullName>
    </submittedName>
</protein>